<accession>A0A346HVH5</accession>
<dbReference type="GO" id="GO:0005634">
    <property type="term" value="C:nucleus"/>
    <property type="evidence" value="ECO:0007669"/>
    <property type="project" value="UniProtKB-SubCell"/>
</dbReference>
<dbReference type="GO" id="GO:0000981">
    <property type="term" value="F:DNA-binding transcription factor activity, RNA polymerase II-specific"/>
    <property type="evidence" value="ECO:0007669"/>
    <property type="project" value="InterPro"/>
</dbReference>
<feature type="compositionally biased region" description="Basic and acidic residues" evidence="9">
    <location>
        <begin position="121"/>
        <end position="155"/>
    </location>
</feature>
<keyword evidence="5 7" id="KW-0539">Nucleus</keyword>
<dbReference type="InterPro" id="IPR020479">
    <property type="entry name" value="HD_metazoa"/>
</dbReference>
<keyword evidence="4 7" id="KW-0371">Homeobox</keyword>
<feature type="region of interest" description="Disordered" evidence="9">
    <location>
        <begin position="111"/>
        <end position="192"/>
    </location>
</feature>
<dbReference type="PROSITE" id="PS50071">
    <property type="entry name" value="HOMEOBOX_2"/>
    <property type="match status" value="1"/>
</dbReference>
<feature type="domain" description="Homeobox" evidence="10">
    <location>
        <begin position="190"/>
        <end position="250"/>
    </location>
</feature>
<dbReference type="EMBL" id="MF990315">
    <property type="protein sequence ID" value="AXP07335.1"/>
    <property type="molecule type" value="mRNA"/>
</dbReference>
<name>A0A346HVH5_EUCTR</name>
<dbReference type="CDD" id="cd00086">
    <property type="entry name" value="homeodomain"/>
    <property type="match status" value="1"/>
</dbReference>
<comment type="similarity">
    <text evidence="6">Belongs to the even-skipped homeobox family.</text>
</comment>
<feature type="DNA-binding region" description="Homeobox" evidence="7">
    <location>
        <begin position="192"/>
        <end position="251"/>
    </location>
</feature>
<dbReference type="Gene3D" id="1.10.10.60">
    <property type="entry name" value="Homeodomain-like"/>
    <property type="match status" value="1"/>
</dbReference>
<feature type="compositionally biased region" description="Basic residues" evidence="9">
    <location>
        <begin position="375"/>
        <end position="388"/>
    </location>
</feature>
<evidence type="ECO:0000256" key="9">
    <source>
        <dbReference type="SAM" id="MobiDB-lite"/>
    </source>
</evidence>
<dbReference type="InterPro" id="IPR052002">
    <property type="entry name" value="Even-skipped_HD"/>
</dbReference>
<feature type="region of interest" description="Disordered" evidence="9">
    <location>
        <begin position="355"/>
        <end position="411"/>
    </location>
</feature>
<feature type="compositionally biased region" description="Low complexity" evidence="9">
    <location>
        <begin position="389"/>
        <end position="411"/>
    </location>
</feature>
<feature type="region of interest" description="Disordered" evidence="9">
    <location>
        <begin position="1"/>
        <end position="37"/>
    </location>
</feature>
<dbReference type="PANTHER" id="PTHR46294">
    <property type="entry name" value="SEGMENTATION PROTEIN EVEN-SKIPPED"/>
    <property type="match status" value="1"/>
</dbReference>
<sequence>MERGFTMLPTNDTQQQQDSNNNISPAAVHGSGSAVPPSEVRHHTLFMPYAGVTSNSNPKTSSAAAVVMSRALAGDCPVTAPSATLGHTGLPFPAAHTPPQTLDFHHARQIPLSRSPTPPMKVEHLSSDELHESVRDAHDYSRDTSPKAKWDDRLSPDSCPEDASDFGSGLGKDPVSPSSSALRGDPLDPSQVRRYRTAFTREQIGRLEKEFARENYVSRPKRCELATALNLPETTIKVWFQNRRMKDKRQRMSMSVFTWPHHAHFDHHLYSLMLAGRLPPYTCHAPSPLTYYHPLAGAAPVPTDAYSLHLRSRADLLHGLTHPYARPFPTGAAAAAHPTADLLMSSAARTGASLILPSNIPPPPPATQSPCSCHHLNHAHGSSPHRHSSPGSTVPTTATTPVTSSSVPVSCSAPEHPAIVHVPAVLSATHSHPAAHHAAHMPMPIPGNF</sequence>
<comment type="subcellular location">
    <subcellularLocation>
        <location evidence="1 7 8">Nucleus</location>
    </subcellularLocation>
</comment>
<keyword evidence="2" id="KW-0217">Developmental protein</keyword>
<protein>
    <submittedName>
        <fullName evidence="11">Even-skipped</fullName>
    </submittedName>
</protein>
<evidence type="ECO:0000256" key="3">
    <source>
        <dbReference type="ARBA" id="ARBA00023125"/>
    </source>
</evidence>
<dbReference type="PRINTS" id="PR00024">
    <property type="entry name" value="HOMEOBOX"/>
</dbReference>
<dbReference type="PROSITE" id="PS00027">
    <property type="entry name" value="HOMEOBOX_1"/>
    <property type="match status" value="1"/>
</dbReference>
<evidence type="ECO:0000256" key="8">
    <source>
        <dbReference type="RuleBase" id="RU000682"/>
    </source>
</evidence>
<dbReference type="SUPFAM" id="SSF46689">
    <property type="entry name" value="Homeodomain-like"/>
    <property type="match status" value="1"/>
</dbReference>
<dbReference type="AlphaFoldDB" id="A0A346HVH5"/>
<organism evidence="11">
    <name type="scientific">Eucidaris tribuloides</name>
    <name type="common">Slate pencil urchin</name>
    <dbReference type="NCBI Taxonomy" id="7632"/>
    <lineage>
        <taxon>Eukaryota</taxon>
        <taxon>Metazoa</taxon>
        <taxon>Echinodermata</taxon>
        <taxon>Eleutherozoa</taxon>
        <taxon>Echinozoa</taxon>
        <taxon>Echinoidea</taxon>
        <taxon>Perischoechinoidea</taxon>
        <taxon>Cidaroida</taxon>
        <taxon>Cidaridae</taxon>
        <taxon>Eucidaris</taxon>
    </lineage>
</organism>
<dbReference type="InterPro" id="IPR001356">
    <property type="entry name" value="HD"/>
</dbReference>
<evidence type="ECO:0000256" key="6">
    <source>
        <dbReference type="ARBA" id="ARBA00038449"/>
    </source>
</evidence>
<evidence type="ECO:0000259" key="10">
    <source>
        <dbReference type="PROSITE" id="PS50071"/>
    </source>
</evidence>
<dbReference type="InterPro" id="IPR009057">
    <property type="entry name" value="Homeodomain-like_sf"/>
</dbReference>
<dbReference type="Pfam" id="PF00046">
    <property type="entry name" value="Homeodomain"/>
    <property type="match status" value="1"/>
</dbReference>
<evidence type="ECO:0000256" key="2">
    <source>
        <dbReference type="ARBA" id="ARBA00022473"/>
    </source>
</evidence>
<dbReference type="PANTHER" id="PTHR46294:SF4">
    <property type="entry name" value="SEGMENTATION PROTEIN EVEN-SKIPPED"/>
    <property type="match status" value="1"/>
</dbReference>
<evidence type="ECO:0000256" key="7">
    <source>
        <dbReference type="PROSITE-ProRule" id="PRU00108"/>
    </source>
</evidence>
<dbReference type="GO" id="GO:0000978">
    <property type="term" value="F:RNA polymerase II cis-regulatory region sequence-specific DNA binding"/>
    <property type="evidence" value="ECO:0007669"/>
    <property type="project" value="TreeGrafter"/>
</dbReference>
<evidence type="ECO:0000256" key="5">
    <source>
        <dbReference type="ARBA" id="ARBA00023242"/>
    </source>
</evidence>
<dbReference type="SMART" id="SM00389">
    <property type="entry name" value="HOX"/>
    <property type="match status" value="1"/>
</dbReference>
<evidence type="ECO:0000256" key="1">
    <source>
        <dbReference type="ARBA" id="ARBA00004123"/>
    </source>
</evidence>
<feature type="compositionally biased region" description="Low complexity" evidence="9">
    <location>
        <begin position="10"/>
        <end position="22"/>
    </location>
</feature>
<evidence type="ECO:0000313" key="11">
    <source>
        <dbReference type="EMBL" id="AXP07335.1"/>
    </source>
</evidence>
<evidence type="ECO:0000256" key="4">
    <source>
        <dbReference type="ARBA" id="ARBA00023155"/>
    </source>
</evidence>
<reference evidence="11" key="1">
    <citation type="submission" date="2017-09" db="EMBL/GenBank/DDBJ databases">
        <title>Conserved regulatory state expression controlled by divergent developmental gene regulatory networks in echinoids.</title>
        <authorList>
            <person name="Erkenbrack E.M."/>
            <person name="Davidson E.H."/>
            <person name="Peter I.S."/>
        </authorList>
    </citation>
    <scope>NUCLEOTIDE SEQUENCE</scope>
</reference>
<keyword evidence="3 7" id="KW-0238">DNA-binding</keyword>
<proteinExistence type="evidence at transcript level"/>
<dbReference type="InterPro" id="IPR017970">
    <property type="entry name" value="Homeobox_CS"/>
</dbReference>